<comment type="similarity">
    <text evidence="1">Belongs to the bacterial solute-binding protein 1 family.</text>
</comment>
<dbReference type="Gene3D" id="3.40.190.10">
    <property type="entry name" value="Periplasmic binding protein-like II"/>
    <property type="match status" value="1"/>
</dbReference>
<evidence type="ECO:0000313" key="5">
    <source>
        <dbReference type="Proteomes" id="UP000255534"/>
    </source>
</evidence>
<gene>
    <name evidence="4" type="primary">malE_2</name>
    <name evidence="4" type="ORF">NCTC5798_04742</name>
</gene>
<dbReference type="SUPFAM" id="SSF53850">
    <property type="entry name" value="Periplasmic binding protein-like II"/>
    <property type="match status" value="1"/>
</dbReference>
<evidence type="ECO:0000256" key="2">
    <source>
        <dbReference type="ARBA" id="ARBA00022448"/>
    </source>
</evidence>
<accession>A0A379UZN4</accession>
<dbReference type="Proteomes" id="UP000255534">
    <property type="component" value="Unassembled WGS sequence"/>
</dbReference>
<dbReference type="AlphaFoldDB" id="A0A379UZN4"/>
<evidence type="ECO:0000256" key="3">
    <source>
        <dbReference type="ARBA" id="ARBA00022729"/>
    </source>
</evidence>
<dbReference type="GO" id="GO:1901982">
    <property type="term" value="F:maltose binding"/>
    <property type="evidence" value="ECO:0007669"/>
    <property type="project" value="TreeGrafter"/>
</dbReference>
<protein>
    <submittedName>
        <fullName evidence="4">Maltose ABC transporter periplasmic protein</fullName>
    </submittedName>
</protein>
<organism evidence="4 5">
    <name type="scientific">Salmonella enterica I</name>
    <dbReference type="NCBI Taxonomy" id="59201"/>
    <lineage>
        <taxon>Bacteria</taxon>
        <taxon>Pseudomonadati</taxon>
        <taxon>Pseudomonadota</taxon>
        <taxon>Gammaproteobacteria</taxon>
        <taxon>Enterobacterales</taxon>
        <taxon>Enterobacteriaceae</taxon>
        <taxon>Salmonella</taxon>
    </lineage>
</organism>
<evidence type="ECO:0000256" key="1">
    <source>
        <dbReference type="ARBA" id="ARBA00008520"/>
    </source>
</evidence>
<dbReference type="EMBL" id="UGXK01000001">
    <property type="protein sequence ID" value="SUG73465.1"/>
    <property type="molecule type" value="Genomic_DNA"/>
</dbReference>
<dbReference type="GO" id="GO:0042956">
    <property type="term" value="P:maltodextrin transmembrane transport"/>
    <property type="evidence" value="ECO:0007669"/>
    <property type="project" value="TreeGrafter"/>
</dbReference>
<dbReference type="GO" id="GO:0015768">
    <property type="term" value="P:maltose transport"/>
    <property type="evidence" value="ECO:0007669"/>
    <property type="project" value="TreeGrafter"/>
</dbReference>
<evidence type="ECO:0000313" key="4">
    <source>
        <dbReference type="EMBL" id="SUG73465.1"/>
    </source>
</evidence>
<proteinExistence type="inferred from homology"/>
<reference evidence="4 5" key="1">
    <citation type="submission" date="2018-06" db="EMBL/GenBank/DDBJ databases">
        <authorList>
            <consortium name="Pathogen Informatics"/>
            <person name="Doyle S."/>
        </authorList>
    </citation>
    <scope>NUCLEOTIDE SEQUENCE [LARGE SCALE GENOMIC DNA]</scope>
    <source>
        <strain evidence="4 5">NCTC5798</strain>
    </source>
</reference>
<keyword evidence="3" id="KW-0732">Signal</keyword>
<dbReference type="PANTHER" id="PTHR30061">
    <property type="entry name" value="MALTOSE-BINDING PERIPLASMIC PROTEIN"/>
    <property type="match status" value="1"/>
</dbReference>
<name>A0A379UZN4_SALET</name>
<sequence length="56" mass="6247">MFNLQEPYFTWPLIAADGGYAFKFENGKYDVKDVGVDNAGAKAGLTFLIDMIKNKI</sequence>
<dbReference type="GO" id="GO:0055052">
    <property type="term" value="C:ATP-binding cassette (ABC) transporter complex, substrate-binding subunit-containing"/>
    <property type="evidence" value="ECO:0007669"/>
    <property type="project" value="TreeGrafter"/>
</dbReference>
<dbReference type="PANTHER" id="PTHR30061:SF50">
    <property type="entry name" value="MALTOSE_MALTODEXTRIN-BINDING PERIPLASMIC PROTEIN"/>
    <property type="match status" value="1"/>
</dbReference>
<keyword evidence="2" id="KW-0813">Transport</keyword>